<feature type="transmembrane region" description="Helical" evidence="6">
    <location>
        <begin position="404"/>
        <end position="426"/>
    </location>
</feature>
<dbReference type="EMBL" id="BAAADO010000001">
    <property type="protein sequence ID" value="GAA0484715.1"/>
    <property type="molecule type" value="Genomic_DNA"/>
</dbReference>
<comment type="caution">
    <text evidence="7">The sequence shown here is derived from an EMBL/GenBank/DDBJ whole genome shotgun (WGS) entry which is preliminary data.</text>
</comment>
<dbReference type="RefSeq" id="WP_343837695.1">
    <property type="nucleotide sequence ID" value="NZ_BAAADO010000001.1"/>
</dbReference>
<feature type="transmembrane region" description="Helical" evidence="6">
    <location>
        <begin position="50"/>
        <end position="68"/>
    </location>
</feature>
<feature type="transmembrane region" description="Helical" evidence="6">
    <location>
        <begin position="377"/>
        <end position="397"/>
    </location>
</feature>
<evidence type="ECO:0000313" key="7">
    <source>
        <dbReference type="EMBL" id="GAA0484715.1"/>
    </source>
</evidence>
<evidence type="ECO:0000313" key="8">
    <source>
        <dbReference type="Proteomes" id="UP001500880"/>
    </source>
</evidence>
<dbReference type="PANTHER" id="PTHR30250:SF21">
    <property type="entry name" value="LIPID II FLIPPASE MURJ"/>
    <property type="match status" value="1"/>
</dbReference>
<keyword evidence="5 6" id="KW-0472">Membrane</keyword>
<keyword evidence="2" id="KW-1003">Cell membrane</keyword>
<feature type="transmembrane region" description="Helical" evidence="6">
    <location>
        <begin position="432"/>
        <end position="450"/>
    </location>
</feature>
<dbReference type="CDD" id="cd13124">
    <property type="entry name" value="MATE_SpoVB_like"/>
    <property type="match status" value="1"/>
</dbReference>
<evidence type="ECO:0000256" key="1">
    <source>
        <dbReference type="ARBA" id="ARBA00004651"/>
    </source>
</evidence>
<feature type="transmembrane region" description="Helical" evidence="6">
    <location>
        <begin position="336"/>
        <end position="357"/>
    </location>
</feature>
<comment type="subcellular location">
    <subcellularLocation>
        <location evidence="1">Cell membrane</location>
        <topology evidence="1">Multi-pass membrane protein</topology>
    </subcellularLocation>
</comment>
<organism evidence="7 8">
    <name type="scientific">Salinibacillus aidingensis</name>
    <dbReference type="NCBI Taxonomy" id="237684"/>
    <lineage>
        <taxon>Bacteria</taxon>
        <taxon>Bacillati</taxon>
        <taxon>Bacillota</taxon>
        <taxon>Bacilli</taxon>
        <taxon>Bacillales</taxon>
        <taxon>Bacillaceae</taxon>
        <taxon>Salinibacillus</taxon>
    </lineage>
</organism>
<feature type="transmembrane region" description="Helical" evidence="6">
    <location>
        <begin position="89"/>
        <end position="109"/>
    </location>
</feature>
<feature type="transmembrane region" description="Helical" evidence="6">
    <location>
        <begin position="168"/>
        <end position="186"/>
    </location>
</feature>
<dbReference type="Pfam" id="PF01943">
    <property type="entry name" value="Polysacc_synt"/>
    <property type="match status" value="1"/>
</dbReference>
<name>A0ABP3KQ10_9BACI</name>
<reference evidence="8" key="1">
    <citation type="journal article" date="2019" name="Int. J. Syst. Evol. Microbiol.">
        <title>The Global Catalogue of Microorganisms (GCM) 10K type strain sequencing project: providing services to taxonomists for standard genome sequencing and annotation.</title>
        <authorList>
            <consortium name="The Broad Institute Genomics Platform"/>
            <consortium name="The Broad Institute Genome Sequencing Center for Infectious Disease"/>
            <person name="Wu L."/>
            <person name="Ma J."/>
        </authorList>
    </citation>
    <scope>NUCLEOTIDE SEQUENCE [LARGE SCALE GENOMIC DNA]</scope>
    <source>
        <strain evidence="8">JCM 12389</strain>
    </source>
</reference>
<evidence type="ECO:0000256" key="4">
    <source>
        <dbReference type="ARBA" id="ARBA00022989"/>
    </source>
</evidence>
<dbReference type="PANTHER" id="PTHR30250">
    <property type="entry name" value="PST FAMILY PREDICTED COLANIC ACID TRANSPORTER"/>
    <property type="match status" value="1"/>
</dbReference>
<keyword evidence="4 6" id="KW-1133">Transmembrane helix</keyword>
<dbReference type="Proteomes" id="UP001500880">
    <property type="component" value="Unassembled WGS sequence"/>
</dbReference>
<dbReference type="InterPro" id="IPR024923">
    <property type="entry name" value="PG_synth_SpoVB"/>
</dbReference>
<feature type="transmembrane region" description="Helical" evidence="6">
    <location>
        <begin position="192"/>
        <end position="216"/>
    </location>
</feature>
<proteinExistence type="predicted"/>
<evidence type="ECO:0000256" key="6">
    <source>
        <dbReference type="SAM" id="Phobius"/>
    </source>
</evidence>
<evidence type="ECO:0000256" key="2">
    <source>
        <dbReference type="ARBA" id="ARBA00022475"/>
    </source>
</evidence>
<keyword evidence="3 6" id="KW-0812">Transmembrane</keyword>
<feature type="transmembrane region" description="Helical" evidence="6">
    <location>
        <begin position="246"/>
        <end position="266"/>
    </location>
</feature>
<dbReference type="PIRSF" id="PIRSF038958">
    <property type="entry name" value="PG_synth_SpoVB"/>
    <property type="match status" value="1"/>
</dbReference>
<evidence type="ECO:0000256" key="5">
    <source>
        <dbReference type="ARBA" id="ARBA00023136"/>
    </source>
</evidence>
<accession>A0ABP3KQ10</accession>
<evidence type="ECO:0000256" key="3">
    <source>
        <dbReference type="ARBA" id="ARBA00022692"/>
    </source>
</evidence>
<protein>
    <submittedName>
        <fullName evidence="7">Lipid II flippase MurJ</fullName>
    </submittedName>
</protein>
<feature type="transmembrane region" description="Helical" evidence="6">
    <location>
        <begin position="499"/>
        <end position="519"/>
    </location>
</feature>
<keyword evidence="8" id="KW-1185">Reference proteome</keyword>
<feature type="transmembrane region" description="Helical" evidence="6">
    <location>
        <begin position="129"/>
        <end position="147"/>
    </location>
</feature>
<gene>
    <name evidence="7" type="primary">murJ_1</name>
    <name evidence="7" type="ORF">GCM10008986_07530</name>
</gene>
<sequence length="542" mass="59968">MSKILRGTLLITGANYLSKILGILYVIPFEALVGGTAFSLFSFAYTPYTILISISTMGIPLAMSKFVSKYNTLGDYQTGRRMFRLAIKVMMITGILAFLLLFFSSEFIAKIAISGEGTNFPYSVDQVSFVIKMVSFALLIIPAMSIVRGFFQGYGSMGPSAVSTVMEQIVRIIFLLGSVFLLLKVFDGTITNAIGMATFATFVGALGSLFVLGYFWKVRKPYLDQQLHTQKVKTRHFDSKQMFKELISYAGPFVLVGLATPVYQLIDQLTFPRAMSAIGMGEDHVGLAYSVIVILGHKLVIIPVTLATGLSLALLPVITSSFTAQKRDLYIQQINQALQIIMLIIIPAGVGLSILGYEAYGTFYGIDKYSEFTGQLLSWYAPVSLFFGLFTVSASILQGINRQNFALISLSVGVGIKLVLNMPFIFLFEAKGAIFATGLAVLTASFLNVWKIKRTTEMPFKALYKRTLLILIFTAVMALVVLLIKWLLSSFIFMEDNRFSSIMITFISAGIGGYLYLWLCFKSTLLERVLGSRANKLKRIFI</sequence>
<dbReference type="InterPro" id="IPR002797">
    <property type="entry name" value="Polysacc_synth"/>
</dbReference>
<feature type="transmembrane region" description="Helical" evidence="6">
    <location>
        <begin position="286"/>
        <end position="315"/>
    </location>
</feature>
<dbReference type="InterPro" id="IPR050833">
    <property type="entry name" value="Poly_Biosynth_Transport"/>
</dbReference>
<feature type="transmembrane region" description="Helical" evidence="6">
    <location>
        <begin position="470"/>
        <end position="493"/>
    </location>
</feature>